<reference evidence="4 5" key="1">
    <citation type="submission" date="2024-01" db="EMBL/GenBank/DDBJ databases">
        <title>A draft genome for the cacao thread blight pathogen Marasmiellus scandens.</title>
        <authorList>
            <person name="Baruah I.K."/>
            <person name="Leung J."/>
            <person name="Bukari Y."/>
            <person name="Amoako-Attah I."/>
            <person name="Meinhardt L.W."/>
            <person name="Bailey B.A."/>
            <person name="Cohen S.P."/>
        </authorList>
    </citation>
    <scope>NUCLEOTIDE SEQUENCE [LARGE SCALE GENOMIC DNA]</scope>
    <source>
        <strain evidence="4 5">GH-19</strain>
    </source>
</reference>
<name>A0ABR1JBY8_9AGAR</name>
<evidence type="ECO:0000313" key="4">
    <source>
        <dbReference type="EMBL" id="KAK7457017.1"/>
    </source>
</evidence>
<proteinExistence type="predicted"/>
<dbReference type="SUPFAM" id="SSF54495">
    <property type="entry name" value="UBC-like"/>
    <property type="match status" value="1"/>
</dbReference>
<dbReference type="PANTHER" id="PTHR24068">
    <property type="entry name" value="UBIQUITIN-CONJUGATING ENZYME E2"/>
    <property type="match status" value="1"/>
</dbReference>
<organism evidence="4 5">
    <name type="scientific">Marasmiellus scandens</name>
    <dbReference type="NCBI Taxonomy" id="2682957"/>
    <lineage>
        <taxon>Eukaryota</taxon>
        <taxon>Fungi</taxon>
        <taxon>Dikarya</taxon>
        <taxon>Basidiomycota</taxon>
        <taxon>Agaricomycotina</taxon>
        <taxon>Agaricomycetes</taxon>
        <taxon>Agaricomycetidae</taxon>
        <taxon>Agaricales</taxon>
        <taxon>Marasmiineae</taxon>
        <taxon>Omphalotaceae</taxon>
        <taxon>Marasmiellus</taxon>
    </lineage>
</organism>
<comment type="caution">
    <text evidence="4">The sequence shown here is derived from an EMBL/GenBank/DDBJ whole genome shotgun (WGS) entry which is preliminary data.</text>
</comment>
<dbReference type="Gene3D" id="3.10.110.10">
    <property type="entry name" value="Ubiquitin Conjugating Enzyme"/>
    <property type="match status" value="1"/>
</dbReference>
<evidence type="ECO:0000259" key="3">
    <source>
        <dbReference type="PROSITE" id="PS50127"/>
    </source>
</evidence>
<dbReference type="InterPro" id="IPR000608">
    <property type="entry name" value="UBC"/>
</dbReference>
<protein>
    <recommendedName>
        <fullName evidence="3">UBC core domain-containing protein</fullName>
    </recommendedName>
</protein>
<evidence type="ECO:0000256" key="2">
    <source>
        <dbReference type="SAM" id="Phobius"/>
    </source>
</evidence>
<keyword evidence="2" id="KW-0472">Membrane</keyword>
<dbReference type="EMBL" id="JBANRG010000020">
    <property type="protein sequence ID" value="KAK7457017.1"/>
    <property type="molecule type" value="Genomic_DNA"/>
</dbReference>
<keyword evidence="2" id="KW-1133">Transmembrane helix</keyword>
<dbReference type="Proteomes" id="UP001498398">
    <property type="component" value="Unassembled WGS sequence"/>
</dbReference>
<keyword evidence="5" id="KW-1185">Reference proteome</keyword>
<keyword evidence="2" id="KW-0812">Transmembrane</keyword>
<feature type="transmembrane region" description="Helical" evidence="2">
    <location>
        <begin position="7"/>
        <end position="29"/>
    </location>
</feature>
<dbReference type="InterPro" id="IPR016135">
    <property type="entry name" value="UBQ-conjugating_enzyme/RWD"/>
</dbReference>
<dbReference type="SMART" id="SM00212">
    <property type="entry name" value="UBCc"/>
    <property type="match status" value="1"/>
</dbReference>
<evidence type="ECO:0000313" key="5">
    <source>
        <dbReference type="Proteomes" id="UP001498398"/>
    </source>
</evidence>
<feature type="region of interest" description="Disordered" evidence="1">
    <location>
        <begin position="199"/>
        <end position="355"/>
    </location>
</feature>
<feature type="compositionally biased region" description="Acidic residues" evidence="1">
    <location>
        <begin position="297"/>
        <end position="310"/>
    </location>
</feature>
<evidence type="ECO:0000256" key="1">
    <source>
        <dbReference type="SAM" id="MobiDB-lite"/>
    </source>
</evidence>
<accession>A0ABR1JBY8</accession>
<dbReference type="Pfam" id="PF00179">
    <property type="entry name" value="UQ_con"/>
    <property type="match status" value="1"/>
</dbReference>
<feature type="domain" description="UBC core" evidence="3">
    <location>
        <begin position="55"/>
        <end position="201"/>
    </location>
</feature>
<feature type="compositionally biased region" description="Acidic residues" evidence="1">
    <location>
        <begin position="345"/>
        <end position="355"/>
    </location>
</feature>
<sequence length="355" mass="38839">MTEIVPAIQYFTLVSAGLLVCVLPSSLLLQYHSLHQFPYLNDNDMPPMPTGTSPTTIKRIHREVADLKKEDLGAITLSPTEDNLFLWRGTIPGPEGSVYEGGVFNVEVQLAADYPFTSPKVVFKTRIYHMNISDRGDICIDILKHNWSPALSLFKVMLSLSSLLTDPNPKDPLVSSIANQYVMNRKLHDSTARQWTELYAKPKPPPTQTQKAKGKQKAATSESVSNPSSGPGSSRHTPVIIEEPLTIEDSDGEAEGKQKTLPKQSNAAGRKRKRAGPAQGSERTTRGSSSSVAVEIQVEDEDEDDDEIEVYETVASLTASSSRKRTSKPSGGARGRRVAPRLGEGDDEVIVIEDD</sequence>
<dbReference type="PROSITE" id="PS50127">
    <property type="entry name" value="UBC_2"/>
    <property type="match status" value="1"/>
</dbReference>
<gene>
    <name evidence="4" type="ORF">VKT23_010320</name>
</gene>
<feature type="compositionally biased region" description="Low complexity" evidence="1">
    <location>
        <begin position="217"/>
        <end position="234"/>
    </location>
</feature>
<feature type="compositionally biased region" description="Low complexity" evidence="1">
    <location>
        <begin position="280"/>
        <end position="296"/>
    </location>
</feature>